<accession>A0ABN3VCJ6</accession>
<feature type="domain" description="DUF4037" evidence="1">
    <location>
        <begin position="139"/>
        <end position="237"/>
    </location>
</feature>
<dbReference type="InterPro" id="IPR025117">
    <property type="entry name" value="DUF4037"/>
</dbReference>
<evidence type="ECO:0000259" key="1">
    <source>
        <dbReference type="Pfam" id="PF13228"/>
    </source>
</evidence>
<name>A0ABN3VCJ6_9PSEU</name>
<proteinExistence type="predicted"/>
<protein>
    <submittedName>
        <fullName evidence="2">DUF4037 domain-containing protein</fullName>
    </submittedName>
</protein>
<comment type="caution">
    <text evidence="2">The sequence shown here is derived from an EMBL/GenBank/DDBJ whole genome shotgun (WGS) entry which is preliminary data.</text>
</comment>
<reference evidence="2 3" key="1">
    <citation type="journal article" date="2019" name="Int. J. Syst. Evol. Microbiol.">
        <title>The Global Catalogue of Microorganisms (GCM) 10K type strain sequencing project: providing services to taxonomists for standard genome sequencing and annotation.</title>
        <authorList>
            <consortium name="The Broad Institute Genomics Platform"/>
            <consortium name="The Broad Institute Genome Sequencing Center for Infectious Disease"/>
            <person name="Wu L."/>
            <person name="Ma J."/>
        </authorList>
    </citation>
    <scope>NUCLEOTIDE SEQUENCE [LARGE SCALE GENOMIC DNA]</scope>
    <source>
        <strain evidence="2 3">JCM 9383</strain>
    </source>
</reference>
<evidence type="ECO:0000313" key="3">
    <source>
        <dbReference type="Proteomes" id="UP001500979"/>
    </source>
</evidence>
<organism evidence="2 3">
    <name type="scientific">Saccharopolyspora taberi</name>
    <dbReference type="NCBI Taxonomy" id="60895"/>
    <lineage>
        <taxon>Bacteria</taxon>
        <taxon>Bacillati</taxon>
        <taxon>Actinomycetota</taxon>
        <taxon>Actinomycetes</taxon>
        <taxon>Pseudonocardiales</taxon>
        <taxon>Pseudonocardiaceae</taxon>
        <taxon>Saccharopolyspora</taxon>
    </lineage>
</organism>
<evidence type="ECO:0000313" key="2">
    <source>
        <dbReference type="EMBL" id="GAA2792026.1"/>
    </source>
</evidence>
<keyword evidence="3" id="KW-1185">Reference proteome</keyword>
<gene>
    <name evidence="2" type="ORF">GCM10010470_28490</name>
</gene>
<dbReference type="EMBL" id="BAAAUX010000014">
    <property type="protein sequence ID" value="GAA2792026.1"/>
    <property type="molecule type" value="Genomic_DNA"/>
</dbReference>
<dbReference type="Proteomes" id="UP001500979">
    <property type="component" value="Unassembled WGS sequence"/>
</dbReference>
<dbReference type="RefSeq" id="WP_344680130.1">
    <property type="nucleotide sequence ID" value="NZ_BAAAUX010000014.1"/>
</dbReference>
<dbReference type="Pfam" id="PF13228">
    <property type="entry name" value="DUF4037"/>
    <property type="match status" value="1"/>
</dbReference>
<sequence>MQNDFVPGAELARRFYWEAVRPVLPDVAHAAALIGGGSEVLGFDTPRSTDHNWGPRLQLFLHPDDADRRAAITDLLADRLPPVFLGCPTNMEPFGEDGALRMRRTEGRPRHGVVVAELGDWLQRHLGFDPLAEITAFDWLATPTQTLAEITAGAVFHDGPGTLTEVRRRLSWYPGDLWRYVLACQWQRISQEEAFTGRCGEVGDELGSAVVAARLVRDLMRLCLLMSRRYPPYGKWLGSAFARLPCAPTLTPIMTAAVAATGWREREEHLAAVYEAVAAMHNALGITPDVDPRTRPYHARPFRVLRAERFAHALRESITNPSVRDLPLVGGTDQYVDSTDVLCHHDRNRRLADALFRREN</sequence>